<dbReference type="EMBL" id="UGRI01000001">
    <property type="protein sequence ID" value="SUA20867.1"/>
    <property type="molecule type" value="Genomic_DNA"/>
</dbReference>
<feature type="region of interest" description="Disordered" evidence="1">
    <location>
        <begin position="57"/>
        <end position="116"/>
    </location>
</feature>
<sequence length="116" mass="12825">MVWICAVKLHRAPCFLSRRQSAVTHRLYHTSATASSRVVSLNQNSSLTVLRPEIPQASASPVLPPPSSISPLMRQSEPPRPIALKCPAYSGKNCARRSGSSQRRRISQRASDRSYL</sequence>
<dbReference type="AlphaFoldDB" id="A0A378VV10"/>
<organism evidence="2">
    <name type="scientific">Neisseria gonorrhoeae</name>
    <dbReference type="NCBI Taxonomy" id="485"/>
    <lineage>
        <taxon>Bacteria</taxon>
        <taxon>Pseudomonadati</taxon>
        <taxon>Pseudomonadota</taxon>
        <taxon>Betaproteobacteria</taxon>
        <taxon>Neisseriales</taxon>
        <taxon>Neisseriaceae</taxon>
        <taxon>Neisseria</taxon>
    </lineage>
</organism>
<name>A0A378VV10_NEIGO</name>
<accession>A0A378VV10</accession>
<evidence type="ECO:0000313" key="2">
    <source>
        <dbReference type="EMBL" id="SUA20867.1"/>
    </source>
</evidence>
<evidence type="ECO:0000256" key="1">
    <source>
        <dbReference type="SAM" id="MobiDB-lite"/>
    </source>
</evidence>
<proteinExistence type="predicted"/>
<protein>
    <submittedName>
        <fullName evidence="2">Uncharacterized protein</fullName>
    </submittedName>
</protein>
<gene>
    <name evidence="2" type="ORF">NCTC11421_00972</name>
</gene>
<reference evidence="2" key="1">
    <citation type="submission" date="2018-06" db="EMBL/GenBank/DDBJ databases">
        <authorList>
            <consortium name="Pathogen Informatics"/>
            <person name="Doyle S."/>
        </authorList>
    </citation>
    <scope>NUCLEOTIDE SEQUENCE [LARGE SCALE GENOMIC DNA]</scope>
    <source>
        <strain evidence="2">NCTC11421</strain>
    </source>
</reference>